<dbReference type="InterPro" id="IPR050109">
    <property type="entry name" value="HTH-type_TetR-like_transc_reg"/>
</dbReference>
<sequence>MNSGAGGSGSGSGSGSSGSADGGGSGSSSGGAGGKVEHEERRRQIAEALLRIADTQGLQSASMRAVAAEAGVSLRLVQYYFQSKEGLLLDALARLGAQLQDRMARWIAAADSPPTPRSLVTAVLSCILPTDAESRRITRTYAAYYTLVLNDPELLARHGTGQADLLEGFLAKQLHAARDAGRLAPGRDPAIAAAGLAAMVNGLGQSVLGGQRTGEQALAVLTRHLDELFTP</sequence>
<evidence type="ECO:0000256" key="2">
    <source>
        <dbReference type="ARBA" id="ARBA00023015"/>
    </source>
</evidence>
<evidence type="ECO:0000256" key="4">
    <source>
        <dbReference type="ARBA" id="ARBA00023163"/>
    </source>
</evidence>
<evidence type="ECO:0000256" key="6">
    <source>
        <dbReference type="SAM" id="MobiDB-lite"/>
    </source>
</evidence>
<evidence type="ECO:0000313" key="9">
    <source>
        <dbReference type="Proteomes" id="UP000007076"/>
    </source>
</evidence>
<dbReference type="PANTHER" id="PTHR30055:SF234">
    <property type="entry name" value="HTH-TYPE TRANSCRIPTIONAL REGULATOR BETI"/>
    <property type="match status" value="1"/>
</dbReference>
<dbReference type="PROSITE" id="PS50977">
    <property type="entry name" value="HTH_TETR_2"/>
    <property type="match status" value="1"/>
</dbReference>
<dbReference type="GO" id="GO:0003700">
    <property type="term" value="F:DNA-binding transcription factor activity"/>
    <property type="evidence" value="ECO:0007669"/>
    <property type="project" value="TreeGrafter"/>
</dbReference>
<dbReference type="InterPro" id="IPR001647">
    <property type="entry name" value="HTH_TetR"/>
</dbReference>
<dbReference type="Gene3D" id="1.10.357.10">
    <property type="entry name" value="Tetracycline Repressor, domain 2"/>
    <property type="match status" value="1"/>
</dbReference>
<accession>E4N0Z9</accession>
<feature type="compositionally biased region" description="Gly residues" evidence="6">
    <location>
        <begin position="1"/>
        <end position="34"/>
    </location>
</feature>
<dbReference type="Pfam" id="PF13977">
    <property type="entry name" value="TetR_C_6"/>
    <property type="match status" value="1"/>
</dbReference>
<evidence type="ECO:0000259" key="7">
    <source>
        <dbReference type="PROSITE" id="PS50977"/>
    </source>
</evidence>
<protein>
    <submittedName>
        <fullName evidence="8">Putative TetR family transcriptional regulator</fullName>
    </submittedName>
</protein>
<name>E4N0Z9_KITSK</name>
<feature type="DNA-binding region" description="H-T-H motif" evidence="5">
    <location>
        <begin position="62"/>
        <end position="81"/>
    </location>
</feature>
<gene>
    <name evidence="8" type="ordered locus">KSE_60670</name>
</gene>
<dbReference type="InterPro" id="IPR039538">
    <property type="entry name" value="BetI_C"/>
</dbReference>
<dbReference type="AlphaFoldDB" id="E4N0Z9"/>
<dbReference type="SUPFAM" id="SSF48498">
    <property type="entry name" value="Tetracyclin repressor-like, C-terminal domain"/>
    <property type="match status" value="1"/>
</dbReference>
<evidence type="ECO:0000313" key="8">
    <source>
        <dbReference type="EMBL" id="BAJ31833.1"/>
    </source>
</evidence>
<reference evidence="8 9" key="1">
    <citation type="journal article" date="2010" name="DNA Res.">
        <title>Genome sequence of Kitasatospora setae NBRC 14216T: an evolutionary snapshot of the family Streptomycetaceae.</title>
        <authorList>
            <person name="Ichikawa N."/>
            <person name="Oguchi A."/>
            <person name="Ikeda H."/>
            <person name="Ishikawa J."/>
            <person name="Kitani S."/>
            <person name="Watanabe Y."/>
            <person name="Nakamura S."/>
            <person name="Katano Y."/>
            <person name="Kishi E."/>
            <person name="Sasagawa M."/>
            <person name="Ankai A."/>
            <person name="Fukui S."/>
            <person name="Hashimoto Y."/>
            <person name="Kamata S."/>
            <person name="Otoguro M."/>
            <person name="Tanikawa S."/>
            <person name="Nihira T."/>
            <person name="Horinouchi S."/>
            <person name="Ohnishi Y."/>
            <person name="Hayakawa M."/>
            <person name="Kuzuyama T."/>
            <person name="Arisawa A."/>
            <person name="Nomoto F."/>
            <person name="Miura H."/>
            <person name="Takahashi Y."/>
            <person name="Fujita N."/>
        </authorList>
    </citation>
    <scope>NUCLEOTIDE SEQUENCE [LARGE SCALE GENOMIC DNA]</scope>
    <source>
        <strain evidence="9">ATCC 33774 / DSM 43861 / JCM 3304 / KCC A-0304 / NBRC 14216 / KM-6054</strain>
    </source>
</reference>
<dbReference type="GO" id="GO:0000976">
    <property type="term" value="F:transcription cis-regulatory region binding"/>
    <property type="evidence" value="ECO:0007669"/>
    <property type="project" value="TreeGrafter"/>
</dbReference>
<proteinExistence type="predicted"/>
<dbReference type="Pfam" id="PF00440">
    <property type="entry name" value="TetR_N"/>
    <property type="match status" value="1"/>
</dbReference>
<evidence type="ECO:0000256" key="1">
    <source>
        <dbReference type="ARBA" id="ARBA00022491"/>
    </source>
</evidence>
<dbReference type="InterPro" id="IPR036271">
    <property type="entry name" value="Tet_transcr_reg_TetR-rel_C_sf"/>
</dbReference>
<feature type="domain" description="HTH tetR-type" evidence="7">
    <location>
        <begin position="39"/>
        <end position="99"/>
    </location>
</feature>
<evidence type="ECO:0000256" key="3">
    <source>
        <dbReference type="ARBA" id="ARBA00023125"/>
    </source>
</evidence>
<dbReference type="HOGENOM" id="CLU_069356_15_10_11"/>
<dbReference type="EMBL" id="AP010968">
    <property type="protein sequence ID" value="BAJ31833.1"/>
    <property type="molecule type" value="Genomic_DNA"/>
</dbReference>
<feature type="region of interest" description="Disordered" evidence="6">
    <location>
        <begin position="1"/>
        <end position="40"/>
    </location>
</feature>
<keyword evidence="3 5" id="KW-0238">DNA-binding</keyword>
<dbReference type="PATRIC" id="fig|452652.3.peg.6079"/>
<evidence type="ECO:0000256" key="5">
    <source>
        <dbReference type="PROSITE-ProRule" id="PRU00335"/>
    </source>
</evidence>
<dbReference type="Proteomes" id="UP000007076">
    <property type="component" value="Chromosome"/>
</dbReference>
<organism evidence="8 9">
    <name type="scientific">Kitasatospora setae (strain ATCC 33774 / DSM 43861 / JCM 3304 / KCC A-0304 / NBRC 14216 / KM-6054)</name>
    <name type="common">Streptomyces setae</name>
    <dbReference type="NCBI Taxonomy" id="452652"/>
    <lineage>
        <taxon>Bacteria</taxon>
        <taxon>Bacillati</taxon>
        <taxon>Actinomycetota</taxon>
        <taxon>Actinomycetes</taxon>
        <taxon>Kitasatosporales</taxon>
        <taxon>Streptomycetaceae</taxon>
        <taxon>Kitasatospora</taxon>
    </lineage>
</organism>
<dbReference type="KEGG" id="ksk:KSE_60670"/>
<dbReference type="PANTHER" id="PTHR30055">
    <property type="entry name" value="HTH-TYPE TRANSCRIPTIONAL REGULATOR RUTR"/>
    <property type="match status" value="1"/>
</dbReference>
<keyword evidence="4" id="KW-0804">Transcription</keyword>
<dbReference type="eggNOG" id="COG1309">
    <property type="taxonomic scope" value="Bacteria"/>
</dbReference>
<dbReference type="SUPFAM" id="SSF46689">
    <property type="entry name" value="Homeodomain-like"/>
    <property type="match status" value="1"/>
</dbReference>
<keyword evidence="9" id="KW-1185">Reference proteome</keyword>
<dbReference type="STRING" id="452652.KSE_60670"/>
<keyword evidence="2" id="KW-0805">Transcription regulation</keyword>
<keyword evidence="1" id="KW-0678">Repressor</keyword>
<dbReference type="InterPro" id="IPR009057">
    <property type="entry name" value="Homeodomain-like_sf"/>
</dbReference>